<evidence type="ECO:0000313" key="2">
    <source>
        <dbReference type="EMBL" id="CAE7470518.1"/>
    </source>
</evidence>
<dbReference type="AlphaFoldDB" id="A0A812SA79"/>
<dbReference type="Pfam" id="PF25296">
    <property type="entry name" value="Decapeptide"/>
    <property type="match status" value="1"/>
</dbReference>
<dbReference type="Proteomes" id="UP000601435">
    <property type="component" value="Unassembled WGS sequence"/>
</dbReference>
<protein>
    <submittedName>
        <fullName evidence="2">Uncharacterized protein</fullName>
    </submittedName>
</protein>
<comment type="caution">
    <text evidence="2">The sequence shown here is derived from an EMBL/GenBank/DDBJ whole genome shotgun (WGS) entry which is preliminary data.</text>
</comment>
<keyword evidence="1" id="KW-0175">Coiled coil</keyword>
<keyword evidence="3" id="KW-1185">Reference proteome</keyword>
<accession>A0A812SA79</accession>
<organism evidence="2 3">
    <name type="scientific">Symbiodinium necroappetens</name>
    <dbReference type="NCBI Taxonomy" id="1628268"/>
    <lineage>
        <taxon>Eukaryota</taxon>
        <taxon>Sar</taxon>
        <taxon>Alveolata</taxon>
        <taxon>Dinophyceae</taxon>
        <taxon>Suessiales</taxon>
        <taxon>Symbiodiniaceae</taxon>
        <taxon>Symbiodinium</taxon>
    </lineage>
</organism>
<feature type="coiled-coil region" evidence="1">
    <location>
        <begin position="105"/>
        <end position="149"/>
    </location>
</feature>
<gene>
    <name evidence="2" type="ORF">SNEC2469_LOCUS13247</name>
</gene>
<sequence>MDSGDVAQASAAGGGCDNGMKMQQCHRTQFNRLERRQGPSLALLTSSLEPRLGLASRSFIFSLCLPNVESMRSVVVFHVIWGLAVSIRDSDMRLDTESLVHSDAKDECEEKLRKAIDENAKLVAESTSLRNTMEDVKDLKVKVDKLKGQLIPTAPNASNASATDDGDFGMGCCCRVGRCHRDEEGVDGTRAVEVPADRCCKQQFLSAQHCSSGWENASASDCTSAEMEMLERFNRTAVASENHQQSECQHELLAVWDGIQKWTDNLSLHGHWIHSIHSRHLSETIQARLFVTGFPFEDGAVGARLFGMAAGTKLLMSGMSPDSDAYKTWKSKEHAGELNRDTVLGGILLERLNGSEFGKCDLATMQTFWQTASTSFLNVNNTKPLLILINETLRSLPDTMFWKDEVSGISRSPPRGSVRLVTFQTGCLELVEKLSSQIAEQLTRFRAGRLRWEEEVTSLTCQTAGRDPTEEQRYLPPFWRAEKLREHGYRTRRLRALGYSAKRMWDVGYNASELREAGFMPVDLKGMYDCKELRVAGYSPKDLLPAGFSVQDLRIVNYSAREMKSDEVLAKDLKSGGYEAGELKVGGYTLAEMIQADFDVQELKRIGYAARDFNLAGANFTLVSKAFTGKELKNAGYRCLELHTLSTERKKQELKGNARFQNSEEDVRCDYLEVLNCTLQDHQQANNSVHCLLSHLHKDPRNVVGQKFPASYLCSDQGKALHKHGIAASMLREAGYNASELLLGGCQVKDLMNAYTCSEIVKAEAAVQLETLKELGCNATELLAAGVSPKEMKDAKFQARDLVEAKAVYRKDVRPLKDADFDAKSLHQAGVPARTLKSAGFNAMTLFDAGVPPAELKGAGFDMTALLKSLYNDRKFTKHDALAKNFACADVKSYYYWVPCN</sequence>
<dbReference type="OrthoDB" id="408922at2759"/>
<evidence type="ECO:0000313" key="3">
    <source>
        <dbReference type="Proteomes" id="UP000601435"/>
    </source>
</evidence>
<dbReference type="PANTHER" id="PTHR47121:SF2">
    <property type="entry name" value="THYLAKOID LUMENAL PROTEIN TL20.3, CHLOROPLASTIC"/>
    <property type="match status" value="1"/>
</dbReference>
<dbReference type="PANTHER" id="PTHR47121">
    <property type="entry name" value="THYLAKOID LUMENAL PROTEIN TL20.3, CHLOROPLASTIC"/>
    <property type="match status" value="1"/>
</dbReference>
<dbReference type="EMBL" id="CAJNJA010021141">
    <property type="protein sequence ID" value="CAE7470518.1"/>
    <property type="molecule type" value="Genomic_DNA"/>
</dbReference>
<dbReference type="InterPro" id="IPR057481">
    <property type="entry name" value="Decapeptide"/>
</dbReference>
<dbReference type="InterPro" id="IPR053285">
    <property type="entry name" value="Thylakoid_lumenal_pentapeptide"/>
</dbReference>
<reference evidence="2" key="1">
    <citation type="submission" date="2021-02" db="EMBL/GenBank/DDBJ databases">
        <authorList>
            <person name="Dougan E. K."/>
            <person name="Rhodes N."/>
            <person name="Thang M."/>
            <person name="Chan C."/>
        </authorList>
    </citation>
    <scope>NUCLEOTIDE SEQUENCE</scope>
</reference>
<proteinExistence type="predicted"/>
<name>A0A812SA79_9DINO</name>
<evidence type="ECO:0000256" key="1">
    <source>
        <dbReference type="SAM" id="Coils"/>
    </source>
</evidence>